<evidence type="ECO:0000256" key="7">
    <source>
        <dbReference type="ARBA" id="ARBA00022679"/>
    </source>
</evidence>
<keyword evidence="8 9" id="KW-0012">Acyltransferase</keyword>
<evidence type="ECO:0000313" key="13">
    <source>
        <dbReference type="Proteomes" id="UP000184608"/>
    </source>
</evidence>
<keyword evidence="10" id="KW-0812">Transmembrane</keyword>
<comment type="pathway">
    <text evidence="3">Lipid metabolism.</text>
</comment>
<sequence>MGEIMIALVRVVVVAILATLMFVLGCGYCLLFSPRNPKHVYTFGRLFARMSRIFGIRLELRVSEDFLKNPGQNIYIANHQSNWDMFTVSSAVTPKVVTVGKKSLAWLPLFGQLYWLTGNILIDRANRTKAKGTIDQVIDSLKKTDVSIWMFPEGTRSRGRGMLPFKTGAFHAAIGAGVPIVPIVCSSTDHLELNRWNNGHIIVEIMAPVSTESYSRENVRQLAQHCQKVMKDKLESLDSEVEKLNRGQVKGTTE</sequence>
<comment type="catalytic activity">
    <reaction evidence="1 9">
        <text>a 1-acyl-sn-glycero-3-phosphate + an acyl-CoA = a 1,2-diacyl-sn-glycero-3-phosphate + CoA</text>
        <dbReference type="Rhea" id="RHEA:19709"/>
        <dbReference type="ChEBI" id="CHEBI:57287"/>
        <dbReference type="ChEBI" id="CHEBI:57970"/>
        <dbReference type="ChEBI" id="CHEBI:58342"/>
        <dbReference type="ChEBI" id="CHEBI:58608"/>
        <dbReference type="EC" id="2.3.1.51"/>
    </reaction>
</comment>
<keyword evidence="9" id="KW-0444">Lipid biosynthesis</keyword>
<dbReference type="SUPFAM" id="SSF69593">
    <property type="entry name" value="Glycerol-3-phosphate (1)-acyltransferase"/>
    <property type="match status" value="1"/>
</dbReference>
<keyword evidence="9" id="KW-0443">Lipid metabolism</keyword>
<dbReference type="InterPro" id="IPR002123">
    <property type="entry name" value="Plipid/glycerol_acylTrfase"/>
</dbReference>
<dbReference type="STRING" id="1216006.VA7868_01161"/>
<dbReference type="GO" id="GO:0003841">
    <property type="term" value="F:1-acylglycerol-3-phosphate O-acyltransferase activity"/>
    <property type="evidence" value="ECO:0007669"/>
    <property type="project" value="UniProtKB-UniRule"/>
</dbReference>
<dbReference type="EMBL" id="FQXZ01000012">
    <property type="protein sequence ID" value="SHH99314.1"/>
    <property type="molecule type" value="Genomic_DNA"/>
</dbReference>
<dbReference type="InterPro" id="IPR004552">
    <property type="entry name" value="AGP_acyltrans"/>
</dbReference>
<dbReference type="GO" id="GO:0005886">
    <property type="term" value="C:plasma membrane"/>
    <property type="evidence" value="ECO:0007669"/>
    <property type="project" value="TreeGrafter"/>
</dbReference>
<evidence type="ECO:0000256" key="1">
    <source>
        <dbReference type="ARBA" id="ARBA00001141"/>
    </source>
</evidence>
<accession>A0A1M5XIG1</accession>
<feature type="transmembrane region" description="Helical" evidence="10">
    <location>
        <begin position="6"/>
        <end position="31"/>
    </location>
</feature>
<gene>
    <name evidence="12" type="primary">plsC</name>
    <name evidence="12" type="ORF">VA7868_01161</name>
</gene>
<comment type="similarity">
    <text evidence="4 9">Belongs to the 1-acyl-sn-glycerol-3-phosphate acyltransferase family.</text>
</comment>
<reference evidence="12 13" key="1">
    <citation type="submission" date="2016-11" db="EMBL/GenBank/DDBJ databases">
        <authorList>
            <person name="Jaros S."/>
            <person name="Januszkiewicz K."/>
            <person name="Wedrychowicz H."/>
        </authorList>
    </citation>
    <scope>NUCLEOTIDE SEQUENCE [LARGE SCALE GENOMIC DNA]</scope>
    <source>
        <strain evidence="12 13">CECT 7868</strain>
    </source>
</reference>
<keyword evidence="10" id="KW-0472">Membrane</keyword>
<evidence type="ECO:0000256" key="2">
    <source>
        <dbReference type="ARBA" id="ARBA00004728"/>
    </source>
</evidence>
<protein>
    <recommendedName>
        <fullName evidence="6 9">1-acyl-sn-glycerol-3-phosphate acyltransferase</fullName>
        <ecNumber evidence="5 9">2.3.1.51</ecNumber>
    </recommendedName>
</protein>
<comment type="domain">
    <text evidence="9">The HXXXXD motif is essential for acyltransferase activity and may constitute the binding site for the phosphate moiety of the glycerol-3-phosphate.</text>
</comment>
<evidence type="ECO:0000256" key="9">
    <source>
        <dbReference type="RuleBase" id="RU361267"/>
    </source>
</evidence>
<dbReference type="GO" id="GO:0016024">
    <property type="term" value="P:CDP-diacylglycerol biosynthetic process"/>
    <property type="evidence" value="ECO:0007669"/>
    <property type="project" value="UniProtKB-UniPathway"/>
</dbReference>
<dbReference type="Proteomes" id="UP000184608">
    <property type="component" value="Unassembled WGS sequence"/>
</dbReference>
<evidence type="ECO:0000256" key="10">
    <source>
        <dbReference type="SAM" id="Phobius"/>
    </source>
</evidence>
<feature type="domain" description="Phospholipid/glycerol acyltransferase" evidence="11">
    <location>
        <begin position="73"/>
        <end position="188"/>
    </location>
</feature>
<dbReference type="CDD" id="cd07989">
    <property type="entry name" value="LPLAT_AGPAT-like"/>
    <property type="match status" value="1"/>
</dbReference>
<keyword evidence="10" id="KW-1133">Transmembrane helix</keyword>
<keyword evidence="7 9" id="KW-0808">Transferase</keyword>
<evidence type="ECO:0000256" key="3">
    <source>
        <dbReference type="ARBA" id="ARBA00005189"/>
    </source>
</evidence>
<dbReference type="EC" id="2.3.1.51" evidence="5 9"/>
<comment type="pathway">
    <text evidence="2">Phospholipid metabolism; CDP-diacylglycerol biosynthesis; CDP-diacylglycerol from sn-glycerol 3-phosphate: step 2/3.</text>
</comment>
<dbReference type="NCBIfam" id="TIGR00530">
    <property type="entry name" value="AGP_acyltrn"/>
    <property type="match status" value="1"/>
</dbReference>
<evidence type="ECO:0000259" key="11">
    <source>
        <dbReference type="SMART" id="SM00563"/>
    </source>
</evidence>
<dbReference type="Pfam" id="PF01553">
    <property type="entry name" value="Acyltransferase"/>
    <property type="match status" value="1"/>
</dbReference>
<keyword evidence="13" id="KW-1185">Reference proteome</keyword>
<evidence type="ECO:0000313" key="12">
    <source>
        <dbReference type="EMBL" id="SHH99314.1"/>
    </source>
</evidence>
<dbReference type="AlphaFoldDB" id="A0A1M5XIG1"/>
<name>A0A1M5XIG1_9VIBR</name>
<dbReference type="GO" id="GO:0006654">
    <property type="term" value="P:phosphatidic acid biosynthetic process"/>
    <property type="evidence" value="ECO:0007669"/>
    <property type="project" value="TreeGrafter"/>
</dbReference>
<proteinExistence type="inferred from homology"/>
<organism evidence="12 13">
    <name type="scientific">Vibrio aerogenes CECT 7868</name>
    <dbReference type="NCBI Taxonomy" id="1216006"/>
    <lineage>
        <taxon>Bacteria</taxon>
        <taxon>Pseudomonadati</taxon>
        <taxon>Pseudomonadota</taxon>
        <taxon>Gammaproteobacteria</taxon>
        <taxon>Vibrionales</taxon>
        <taxon>Vibrionaceae</taxon>
        <taxon>Vibrio</taxon>
    </lineage>
</organism>
<keyword evidence="9" id="KW-1208">Phospholipid metabolism</keyword>
<dbReference type="UniPathway" id="UPA00557">
    <property type="reaction ID" value="UER00613"/>
</dbReference>
<dbReference type="PANTHER" id="PTHR10434">
    <property type="entry name" value="1-ACYL-SN-GLYCEROL-3-PHOSPHATE ACYLTRANSFERASE"/>
    <property type="match status" value="1"/>
</dbReference>
<dbReference type="SMART" id="SM00563">
    <property type="entry name" value="PlsC"/>
    <property type="match status" value="1"/>
</dbReference>
<evidence type="ECO:0000256" key="8">
    <source>
        <dbReference type="ARBA" id="ARBA00023315"/>
    </source>
</evidence>
<evidence type="ECO:0000256" key="5">
    <source>
        <dbReference type="ARBA" id="ARBA00013211"/>
    </source>
</evidence>
<evidence type="ECO:0000256" key="6">
    <source>
        <dbReference type="ARBA" id="ARBA00016139"/>
    </source>
</evidence>
<keyword evidence="9" id="KW-0594">Phospholipid biosynthesis</keyword>
<dbReference type="PANTHER" id="PTHR10434:SF11">
    <property type="entry name" value="1-ACYL-SN-GLYCEROL-3-PHOSPHATE ACYLTRANSFERASE"/>
    <property type="match status" value="1"/>
</dbReference>
<evidence type="ECO:0000256" key="4">
    <source>
        <dbReference type="ARBA" id="ARBA00008655"/>
    </source>
</evidence>